<dbReference type="InterPro" id="IPR013102">
    <property type="entry name" value="PYNP_C"/>
</dbReference>
<dbReference type="Pfam" id="PF00591">
    <property type="entry name" value="Glycos_transf_3"/>
    <property type="match status" value="1"/>
</dbReference>
<dbReference type="PANTHER" id="PTHR10515">
    <property type="entry name" value="THYMIDINE PHOSPHORYLASE"/>
    <property type="match status" value="1"/>
</dbReference>
<sequence>MRMVDLIRKKRYGKQLLKEEIDFIIKGFTNGEIPDYQMSSLAMAIVLNGMSEEETTNLTMAMVDSGEILAYPDIKGVRVDKHSTGGVGDKTTLIVTPLVAAMGVPVAKMSGRGLGHTGGTVDKLESIPGFRIDLTPEQFVRQVNQSKIALTGQTGNLVPADKKFYALRDVTGTVESIPLIASSIMSKKIASGSDAIVLDVKVGSGAFMKDLNSARELAEIMVHIGNNLGRRTIAVLSNMEQPLGFEVGNANEIKEVVEILRGKAVADLKELSLTIASHMVVAGGRCGNFAEAYQAVKEALESGKALDKFREFVKAQGGDPAIIDDLGILPQAKHHLEVRATRAGYVQSIDAEQVGVSAMMLGAGRQRKEDSIDYAAGITLHKKVGDQVVVGEIVFTMHTNRESWEDAEGLLKQSFTISEHPVEGIPVILDVVGVGLPASEG</sequence>
<evidence type="ECO:0000256" key="3">
    <source>
        <dbReference type="ARBA" id="ARBA00003877"/>
    </source>
</evidence>
<dbReference type="RefSeq" id="WP_209810920.1">
    <property type="nucleotide sequence ID" value="NZ_JAGGKT010000008.1"/>
</dbReference>
<reference evidence="13 14" key="1">
    <citation type="submission" date="2021-03" db="EMBL/GenBank/DDBJ databases">
        <title>Genomic Encyclopedia of Type Strains, Phase IV (KMG-IV): sequencing the most valuable type-strain genomes for metagenomic binning, comparative biology and taxonomic classification.</title>
        <authorList>
            <person name="Goeker M."/>
        </authorList>
    </citation>
    <scope>NUCLEOTIDE SEQUENCE [LARGE SCALE GENOMIC DNA]</scope>
    <source>
        <strain evidence="13 14">DSM 24738</strain>
    </source>
</reference>
<dbReference type="Gene3D" id="3.40.1030.10">
    <property type="entry name" value="Nucleoside phosphorylase/phosphoribosyltransferase catalytic domain"/>
    <property type="match status" value="1"/>
</dbReference>
<dbReference type="InterPro" id="IPR035902">
    <property type="entry name" value="Nuc_phospho_transferase"/>
</dbReference>
<dbReference type="Proteomes" id="UP001519343">
    <property type="component" value="Unassembled WGS sequence"/>
</dbReference>
<comment type="function">
    <text evidence="3">Catalyzes phosphorolysis of the pyrimidine nucleosides uridine, thymidine and 2'-deoxyuridine with the formation of the corresponding pyrimidine base and ribose-1-phosphate.</text>
</comment>
<dbReference type="EMBL" id="JAGGKT010000008">
    <property type="protein sequence ID" value="MBP1932891.1"/>
    <property type="molecule type" value="Genomic_DNA"/>
</dbReference>
<name>A0ABS4GRI8_9BACL</name>
<dbReference type="NCBIfam" id="NF004747">
    <property type="entry name" value="PRK06078.1"/>
    <property type="match status" value="1"/>
</dbReference>
<dbReference type="InterPro" id="IPR018090">
    <property type="entry name" value="Pyrmidine_PPas_bac/euk"/>
</dbReference>
<keyword evidence="8" id="KW-0328">Glycosyltransferase</keyword>
<proteinExistence type="inferred from homology"/>
<dbReference type="InterPro" id="IPR000312">
    <property type="entry name" value="Glycosyl_Trfase_fam3"/>
</dbReference>
<dbReference type="PANTHER" id="PTHR10515:SF0">
    <property type="entry name" value="THYMIDINE PHOSPHORYLASE"/>
    <property type="match status" value="1"/>
</dbReference>
<dbReference type="PROSITE" id="PS00647">
    <property type="entry name" value="THYMID_PHOSPHORYLASE"/>
    <property type="match status" value="1"/>
</dbReference>
<evidence type="ECO:0000256" key="7">
    <source>
        <dbReference type="ARBA" id="ARBA00014680"/>
    </source>
</evidence>
<protein>
    <recommendedName>
        <fullName evidence="7">Pyrimidine-nucleoside phosphorylase</fullName>
        <ecNumber evidence="6">2.4.2.2</ecNumber>
    </recommendedName>
</protein>
<dbReference type="InterPro" id="IPR017459">
    <property type="entry name" value="Glycosyl_Trfase_fam3_N_dom"/>
</dbReference>
<feature type="domain" description="Pyrimidine nucleoside phosphorylase C-terminal" evidence="12">
    <location>
        <begin position="345"/>
        <end position="418"/>
    </location>
</feature>
<evidence type="ECO:0000256" key="6">
    <source>
        <dbReference type="ARBA" id="ARBA00011889"/>
    </source>
</evidence>
<evidence type="ECO:0000256" key="10">
    <source>
        <dbReference type="ARBA" id="ARBA00048453"/>
    </source>
</evidence>
<dbReference type="Gene3D" id="3.90.1170.30">
    <property type="entry name" value="Pyrimidine nucleoside phosphorylase-like, C-terminal domain"/>
    <property type="match status" value="1"/>
</dbReference>
<comment type="caution">
    <text evidence="13">The sequence shown here is derived from an EMBL/GenBank/DDBJ whole genome shotgun (WGS) entry which is preliminary data.</text>
</comment>
<keyword evidence="9" id="KW-0808">Transferase</keyword>
<comment type="cofactor">
    <cofactor evidence="2">
        <name>K(+)</name>
        <dbReference type="ChEBI" id="CHEBI:29103"/>
    </cofactor>
</comment>
<dbReference type="InterPro" id="IPR036320">
    <property type="entry name" value="Glycosyl_Trfase_fam3_N_dom_sf"/>
</dbReference>
<comment type="catalytic activity">
    <reaction evidence="11">
        <text>thymidine + phosphate = 2-deoxy-alpha-D-ribose 1-phosphate + thymine</text>
        <dbReference type="Rhea" id="RHEA:16037"/>
        <dbReference type="ChEBI" id="CHEBI:17748"/>
        <dbReference type="ChEBI" id="CHEBI:17821"/>
        <dbReference type="ChEBI" id="CHEBI:43474"/>
        <dbReference type="ChEBI" id="CHEBI:57259"/>
        <dbReference type="EC" id="2.4.2.2"/>
    </reaction>
</comment>
<evidence type="ECO:0000256" key="9">
    <source>
        <dbReference type="ARBA" id="ARBA00022679"/>
    </source>
</evidence>
<evidence type="ECO:0000256" key="11">
    <source>
        <dbReference type="ARBA" id="ARBA00048525"/>
    </source>
</evidence>
<dbReference type="NCBIfam" id="NF004490">
    <property type="entry name" value="PRK05820.1"/>
    <property type="match status" value="1"/>
</dbReference>
<dbReference type="Pfam" id="PF02885">
    <property type="entry name" value="Glycos_trans_3N"/>
    <property type="match status" value="1"/>
</dbReference>
<dbReference type="NCBIfam" id="TIGR02644">
    <property type="entry name" value="Y_phosphoryl"/>
    <property type="match status" value="1"/>
</dbReference>
<dbReference type="EC" id="2.4.2.2" evidence="6"/>
<comment type="similarity">
    <text evidence="4">Belongs to the thymidine/pyrimidine-nucleoside phosphorylase family.</text>
</comment>
<gene>
    <name evidence="13" type="ORF">J2Z37_002902</name>
</gene>
<comment type="subunit">
    <text evidence="5">Homodimer.</text>
</comment>
<dbReference type="InterPro" id="IPR000053">
    <property type="entry name" value="Thymidine/pyrmidine_PPase"/>
</dbReference>
<evidence type="ECO:0000256" key="5">
    <source>
        <dbReference type="ARBA" id="ARBA00011738"/>
    </source>
</evidence>
<dbReference type="SUPFAM" id="SSF47648">
    <property type="entry name" value="Nucleoside phosphorylase/phosphoribosyltransferase N-terminal domain"/>
    <property type="match status" value="1"/>
</dbReference>
<accession>A0ABS4GRI8</accession>
<dbReference type="PIRSF" id="PIRSF000478">
    <property type="entry name" value="TP_PyNP"/>
    <property type="match status" value="1"/>
</dbReference>
<dbReference type="InterPro" id="IPR017872">
    <property type="entry name" value="Pyrmidine_PPase_CS"/>
</dbReference>
<comment type="catalytic activity">
    <reaction evidence="1">
        <text>2'-deoxyuridine + phosphate = 2-deoxy-alpha-D-ribose 1-phosphate + uracil</text>
        <dbReference type="Rhea" id="RHEA:22824"/>
        <dbReference type="ChEBI" id="CHEBI:16450"/>
        <dbReference type="ChEBI" id="CHEBI:17568"/>
        <dbReference type="ChEBI" id="CHEBI:43474"/>
        <dbReference type="ChEBI" id="CHEBI:57259"/>
        <dbReference type="EC" id="2.4.2.2"/>
    </reaction>
</comment>
<evidence type="ECO:0000256" key="2">
    <source>
        <dbReference type="ARBA" id="ARBA00001958"/>
    </source>
</evidence>
<evidence type="ECO:0000259" key="12">
    <source>
        <dbReference type="SMART" id="SM00941"/>
    </source>
</evidence>
<evidence type="ECO:0000256" key="4">
    <source>
        <dbReference type="ARBA" id="ARBA00006915"/>
    </source>
</evidence>
<dbReference type="InterPro" id="IPR036566">
    <property type="entry name" value="PYNP-like_C_sf"/>
</dbReference>
<dbReference type="SMART" id="SM00941">
    <property type="entry name" value="PYNP_C"/>
    <property type="match status" value="1"/>
</dbReference>
<dbReference type="Gene3D" id="1.20.970.10">
    <property type="entry name" value="Transferase, Pyrimidine Nucleoside Phosphorylase, Chain C"/>
    <property type="match status" value="1"/>
</dbReference>
<keyword evidence="14" id="KW-1185">Reference proteome</keyword>
<evidence type="ECO:0000256" key="8">
    <source>
        <dbReference type="ARBA" id="ARBA00022676"/>
    </source>
</evidence>
<evidence type="ECO:0000256" key="1">
    <source>
        <dbReference type="ARBA" id="ARBA00001066"/>
    </source>
</evidence>
<organism evidence="13 14">
    <name type="scientific">Ammoniphilus resinae</name>
    <dbReference type="NCBI Taxonomy" id="861532"/>
    <lineage>
        <taxon>Bacteria</taxon>
        <taxon>Bacillati</taxon>
        <taxon>Bacillota</taxon>
        <taxon>Bacilli</taxon>
        <taxon>Bacillales</taxon>
        <taxon>Paenibacillaceae</taxon>
        <taxon>Aneurinibacillus group</taxon>
        <taxon>Ammoniphilus</taxon>
    </lineage>
</organism>
<dbReference type="SUPFAM" id="SSF54680">
    <property type="entry name" value="Pyrimidine nucleoside phosphorylase C-terminal domain"/>
    <property type="match status" value="1"/>
</dbReference>
<evidence type="ECO:0000313" key="14">
    <source>
        <dbReference type="Proteomes" id="UP001519343"/>
    </source>
</evidence>
<dbReference type="SUPFAM" id="SSF52418">
    <property type="entry name" value="Nucleoside phosphorylase/phosphoribosyltransferase catalytic domain"/>
    <property type="match status" value="1"/>
</dbReference>
<comment type="catalytic activity">
    <reaction evidence="10">
        <text>uridine + phosphate = alpha-D-ribose 1-phosphate + uracil</text>
        <dbReference type="Rhea" id="RHEA:24388"/>
        <dbReference type="ChEBI" id="CHEBI:16704"/>
        <dbReference type="ChEBI" id="CHEBI:17568"/>
        <dbReference type="ChEBI" id="CHEBI:43474"/>
        <dbReference type="ChEBI" id="CHEBI:57720"/>
        <dbReference type="EC" id="2.4.2.2"/>
    </reaction>
</comment>
<evidence type="ECO:0000313" key="13">
    <source>
        <dbReference type="EMBL" id="MBP1932891.1"/>
    </source>
</evidence>
<dbReference type="Pfam" id="PF07831">
    <property type="entry name" value="PYNP_C"/>
    <property type="match status" value="1"/>
</dbReference>